<reference evidence="1 2" key="1">
    <citation type="submission" date="2014-07" db="EMBL/GenBank/DDBJ databases">
        <title>Methanogenic archaea and the global carbon cycle.</title>
        <authorList>
            <person name="Henriksen J.R."/>
            <person name="Luke J."/>
            <person name="Reinhart S."/>
            <person name="Benedict M.N."/>
            <person name="Youngblut N.D."/>
            <person name="Metcalf M.E."/>
            <person name="Whitaker R.J."/>
            <person name="Metcalf W.W."/>
        </authorList>
    </citation>
    <scope>NUCLEOTIDE SEQUENCE [LARGE SCALE GENOMIC DNA]</scope>
    <source>
        <strain evidence="1 2">HB-1</strain>
    </source>
</reference>
<dbReference type="Proteomes" id="UP000033101">
    <property type="component" value="Chromosome"/>
</dbReference>
<dbReference type="AlphaFoldDB" id="A0A0E3S8D6"/>
<proteinExistence type="predicted"/>
<evidence type="ECO:0008006" key="3">
    <source>
        <dbReference type="Google" id="ProtNLM"/>
    </source>
</evidence>
<dbReference type="HOGENOM" id="CLU_2581427_0_0_2"/>
<dbReference type="Pfam" id="PF07592">
    <property type="entry name" value="DDE_Tnp_ISAZ013"/>
    <property type="match status" value="1"/>
</dbReference>
<sequence length="80" mass="9492">MNVSPHVIKQLLKKYGFVKRKMQQKAVTMKACKDSDEQFERIQELINEYSKSENPIISIDVKKEFIGNFFRERKSIVLNK</sequence>
<accession>A0A0E3S8D6</accession>
<dbReference type="InterPro" id="IPR011518">
    <property type="entry name" value="Transposase_36"/>
</dbReference>
<evidence type="ECO:0000313" key="1">
    <source>
        <dbReference type="EMBL" id="AKB77714.1"/>
    </source>
</evidence>
<dbReference type="PATRIC" id="fig|1434110.4.peg.1526"/>
<gene>
    <name evidence="1" type="ORF">MSHOH_1231</name>
</gene>
<keyword evidence="2" id="KW-1185">Reference proteome</keyword>
<dbReference type="KEGG" id="mhor:MSHOH_1231"/>
<organism evidence="1 2">
    <name type="scientific">Methanosarcina horonobensis HB-1 = JCM 15518</name>
    <dbReference type="NCBI Taxonomy" id="1434110"/>
    <lineage>
        <taxon>Archaea</taxon>
        <taxon>Methanobacteriati</taxon>
        <taxon>Methanobacteriota</taxon>
        <taxon>Stenosarchaea group</taxon>
        <taxon>Methanomicrobia</taxon>
        <taxon>Methanosarcinales</taxon>
        <taxon>Methanosarcinaceae</taxon>
        <taxon>Methanosarcina</taxon>
    </lineage>
</organism>
<protein>
    <recommendedName>
        <fullName evidence="3">Mobile element protein</fullName>
    </recommendedName>
</protein>
<name>A0A0E3S8D6_9EURY</name>
<evidence type="ECO:0000313" key="2">
    <source>
        <dbReference type="Proteomes" id="UP000033101"/>
    </source>
</evidence>
<dbReference type="EMBL" id="CP009516">
    <property type="protein sequence ID" value="AKB77714.1"/>
    <property type="molecule type" value="Genomic_DNA"/>
</dbReference>